<organism evidence="2 3">
    <name type="scientific">Stentor coeruleus</name>
    <dbReference type="NCBI Taxonomy" id="5963"/>
    <lineage>
        <taxon>Eukaryota</taxon>
        <taxon>Sar</taxon>
        <taxon>Alveolata</taxon>
        <taxon>Ciliophora</taxon>
        <taxon>Postciliodesmatophora</taxon>
        <taxon>Heterotrichea</taxon>
        <taxon>Heterotrichida</taxon>
        <taxon>Stentoridae</taxon>
        <taxon>Stentor</taxon>
    </lineage>
</organism>
<name>A0A1R2B2X5_9CILI</name>
<sequence length="575" mass="67369">MEKRNPYERYEEYSQDSLRYTSMEEIGNEILIMTIDIGDGRKDEILVKEDDDPHTLAENFCVKHRLGSEVKEALIEQIEQNLVYQAAEDDISTLLSVNKSYESRAKRSNLESLRSSIGVPSQNTPNSNKPTPPSFEEKSIKIEETRETNDHLTSKSPILNNYGEKMYLKGLRFIENANKKKNDYIQQRSELEMKDTTFRPKINAKSTDRSRVQELLLKKGRERQENIERKRGQKLAEELSVCTFSPLLCKNSEKIVKVSDENSPDRFVRLYENAKVTENKQRVLNEKLIKQQCPFAPDTKDSKKTQPRSTRLNEKREKISQSRKAIEEYLSSKNTDKDPKTGQELFKPVTGRPPKGREVNPKNIGEYLYSKRSKSQENKKPLMTHQTSKLSSQQSERILNRIKELRYRQIFEELRPDEYERITPDGIKRSVISPRTFKILSPLLQEMGELNEKLNFAEFQESMEILMKVLRPDERSVVLKTCKQKSPPREPDFQPRINQSSIMRPKSVESLYERNLKKQRWVKEKCEQEKRIKEENEMNECTFKPKILKYSVDQNESSETSGFEPFLPLSGSFYY</sequence>
<evidence type="ECO:0000313" key="3">
    <source>
        <dbReference type="Proteomes" id="UP000187209"/>
    </source>
</evidence>
<dbReference type="Proteomes" id="UP000187209">
    <property type="component" value="Unassembled WGS sequence"/>
</dbReference>
<feature type="compositionally biased region" description="Basic and acidic residues" evidence="1">
    <location>
        <begin position="311"/>
        <end position="327"/>
    </location>
</feature>
<evidence type="ECO:0000313" key="2">
    <source>
        <dbReference type="EMBL" id="OMJ71134.1"/>
    </source>
</evidence>
<evidence type="ECO:0008006" key="4">
    <source>
        <dbReference type="Google" id="ProtNLM"/>
    </source>
</evidence>
<gene>
    <name evidence="2" type="ORF">SteCoe_30745</name>
</gene>
<keyword evidence="3" id="KW-1185">Reference proteome</keyword>
<dbReference type="EMBL" id="MPUH01001020">
    <property type="protein sequence ID" value="OMJ71134.1"/>
    <property type="molecule type" value="Genomic_DNA"/>
</dbReference>
<reference evidence="2 3" key="1">
    <citation type="submission" date="2016-11" db="EMBL/GenBank/DDBJ databases">
        <title>The macronuclear genome of Stentor coeruleus: a giant cell with tiny introns.</title>
        <authorList>
            <person name="Slabodnick M."/>
            <person name="Ruby J.G."/>
            <person name="Reiff S.B."/>
            <person name="Swart E.C."/>
            <person name="Gosai S."/>
            <person name="Prabakaran S."/>
            <person name="Witkowska E."/>
            <person name="Larue G.E."/>
            <person name="Fisher S."/>
            <person name="Freeman R.M."/>
            <person name="Gunawardena J."/>
            <person name="Chu W."/>
            <person name="Stover N.A."/>
            <person name="Gregory B.D."/>
            <person name="Nowacki M."/>
            <person name="Derisi J."/>
            <person name="Roy S.W."/>
            <person name="Marshall W.F."/>
            <person name="Sood P."/>
        </authorList>
    </citation>
    <scope>NUCLEOTIDE SEQUENCE [LARGE SCALE GENOMIC DNA]</scope>
    <source>
        <strain evidence="2">WM001</strain>
    </source>
</reference>
<dbReference type="PANTHER" id="PTHR35381">
    <property type="entry name" value="EF-HAND DOMAIN-CONTAINING PROTEIN"/>
    <property type="match status" value="1"/>
</dbReference>
<dbReference type="OrthoDB" id="313506at2759"/>
<proteinExistence type="predicted"/>
<feature type="region of interest" description="Disordered" evidence="1">
    <location>
        <begin position="108"/>
        <end position="136"/>
    </location>
</feature>
<feature type="compositionally biased region" description="Polar residues" evidence="1">
    <location>
        <begin position="384"/>
        <end position="395"/>
    </location>
</feature>
<evidence type="ECO:0000256" key="1">
    <source>
        <dbReference type="SAM" id="MobiDB-lite"/>
    </source>
</evidence>
<accession>A0A1R2B2X5</accession>
<comment type="caution">
    <text evidence="2">The sequence shown here is derived from an EMBL/GenBank/DDBJ whole genome shotgun (WGS) entry which is preliminary data.</text>
</comment>
<dbReference type="PANTHER" id="PTHR35381:SF1">
    <property type="entry name" value="EF-HAND DOMAIN-CONTAINING PROTEIN"/>
    <property type="match status" value="1"/>
</dbReference>
<feature type="compositionally biased region" description="Polar residues" evidence="1">
    <location>
        <begin position="110"/>
        <end position="119"/>
    </location>
</feature>
<dbReference type="AlphaFoldDB" id="A0A1R2B2X5"/>
<feature type="compositionally biased region" description="Low complexity" evidence="1">
    <location>
        <begin position="120"/>
        <end position="129"/>
    </location>
</feature>
<feature type="region of interest" description="Disordered" evidence="1">
    <location>
        <begin position="293"/>
        <end position="395"/>
    </location>
</feature>
<protein>
    <recommendedName>
        <fullName evidence="4">PFU domain-containing protein</fullName>
    </recommendedName>
</protein>